<reference evidence="1 2" key="1">
    <citation type="journal article" date="2024" name="J Genomics">
        <title>Draft genome sequencing and assembly of Favolaschia claudopus CIRM-BRFM 2984 isolated from oak limbs.</title>
        <authorList>
            <person name="Navarro D."/>
            <person name="Drula E."/>
            <person name="Chaduli D."/>
            <person name="Cazenave R."/>
            <person name="Ahrendt S."/>
            <person name="Wang J."/>
            <person name="Lipzen A."/>
            <person name="Daum C."/>
            <person name="Barry K."/>
            <person name="Grigoriev I.V."/>
            <person name="Favel A."/>
            <person name="Rosso M.N."/>
            <person name="Martin F."/>
        </authorList>
    </citation>
    <scope>NUCLEOTIDE SEQUENCE [LARGE SCALE GENOMIC DNA]</scope>
    <source>
        <strain evidence="1 2">CIRM-BRFM 2984</strain>
    </source>
</reference>
<protein>
    <submittedName>
        <fullName evidence="1">Uncharacterized protein</fullName>
    </submittedName>
</protein>
<dbReference type="EMBL" id="JAWWNJ010000038">
    <property type="protein sequence ID" value="KAK7021599.1"/>
    <property type="molecule type" value="Genomic_DNA"/>
</dbReference>
<dbReference type="AlphaFoldDB" id="A0AAW0B7Y7"/>
<evidence type="ECO:0000313" key="1">
    <source>
        <dbReference type="EMBL" id="KAK7021599.1"/>
    </source>
</evidence>
<accession>A0AAW0B7Y7</accession>
<keyword evidence="2" id="KW-1185">Reference proteome</keyword>
<proteinExistence type="predicted"/>
<sequence>MEDDPLTALYREHDLLPGRTHLAPTSFYQQLFLEDAALKRARRPTFTFHADKEMWQHKKLPGVTEFSGEARQSMLFKSIVTASQSVSIGPLEYYGNGHMVEVGNNSFLTVCKGDPYIPIHLEERFMRGLNRK</sequence>
<comment type="caution">
    <text evidence="1">The sequence shown here is derived from an EMBL/GenBank/DDBJ whole genome shotgun (WGS) entry which is preliminary data.</text>
</comment>
<evidence type="ECO:0000313" key="2">
    <source>
        <dbReference type="Proteomes" id="UP001362999"/>
    </source>
</evidence>
<name>A0AAW0B7Y7_9AGAR</name>
<gene>
    <name evidence="1" type="ORF">R3P38DRAFT_2780807</name>
</gene>
<organism evidence="1 2">
    <name type="scientific">Favolaschia claudopus</name>
    <dbReference type="NCBI Taxonomy" id="2862362"/>
    <lineage>
        <taxon>Eukaryota</taxon>
        <taxon>Fungi</taxon>
        <taxon>Dikarya</taxon>
        <taxon>Basidiomycota</taxon>
        <taxon>Agaricomycotina</taxon>
        <taxon>Agaricomycetes</taxon>
        <taxon>Agaricomycetidae</taxon>
        <taxon>Agaricales</taxon>
        <taxon>Marasmiineae</taxon>
        <taxon>Mycenaceae</taxon>
        <taxon>Favolaschia</taxon>
    </lineage>
</organism>
<dbReference type="Proteomes" id="UP001362999">
    <property type="component" value="Unassembled WGS sequence"/>
</dbReference>